<dbReference type="Proteomes" id="UP000663879">
    <property type="component" value="Unassembled WGS sequence"/>
</dbReference>
<name>A0A814RLC5_9BILA</name>
<reference evidence="7" key="1">
    <citation type="submission" date="2021-02" db="EMBL/GenBank/DDBJ databases">
        <authorList>
            <person name="Nowell W R."/>
        </authorList>
    </citation>
    <scope>NUCLEOTIDE SEQUENCE</scope>
    <source>
        <strain evidence="7">Ploen Becks lab</strain>
    </source>
</reference>
<evidence type="ECO:0000313" key="8">
    <source>
        <dbReference type="Proteomes" id="UP000663879"/>
    </source>
</evidence>
<comment type="subcellular location">
    <subcellularLocation>
        <location evidence="1">Membrane</location>
    </subcellularLocation>
</comment>
<comment type="caution">
    <text evidence="7">The sequence shown here is derived from an EMBL/GenBank/DDBJ whole genome shotgun (WGS) entry which is preliminary data.</text>
</comment>
<dbReference type="OrthoDB" id="2017643at2759"/>
<keyword evidence="3 6" id="KW-0328">Glycosyltransferase</keyword>
<proteinExistence type="inferred from homology"/>
<accession>A0A814RLC5</accession>
<dbReference type="Pfam" id="PF01697">
    <property type="entry name" value="Glyco_transf_92"/>
    <property type="match status" value="1"/>
</dbReference>
<evidence type="ECO:0000256" key="3">
    <source>
        <dbReference type="ARBA" id="ARBA00022676"/>
    </source>
</evidence>
<dbReference type="EMBL" id="CAJNOC010009864">
    <property type="protein sequence ID" value="CAF1133746.1"/>
    <property type="molecule type" value="Genomic_DNA"/>
</dbReference>
<keyword evidence="5" id="KW-0472">Membrane</keyword>
<dbReference type="InterPro" id="IPR008166">
    <property type="entry name" value="Glyco_transf_92"/>
</dbReference>
<evidence type="ECO:0000256" key="2">
    <source>
        <dbReference type="ARBA" id="ARBA00007647"/>
    </source>
</evidence>
<evidence type="ECO:0000256" key="5">
    <source>
        <dbReference type="ARBA" id="ARBA00023136"/>
    </source>
</evidence>
<comment type="similarity">
    <text evidence="2 6">Belongs to the glycosyltransferase 92 family.</text>
</comment>
<dbReference type="GO" id="GO:0016020">
    <property type="term" value="C:membrane"/>
    <property type="evidence" value="ECO:0007669"/>
    <property type="project" value="UniProtKB-SubCell"/>
</dbReference>
<dbReference type="EC" id="2.4.1.-" evidence="6"/>
<evidence type="ECO:0000256" key="6">
    <source>
        <dbReference type="RuleBase" id="RU366017"/>
    </source>
</evidence>
<organism evidence="7 8">
    <name type="scientific">Brachionus calyciflorus</name>
    <dbReference type="NCBI Taxonomy" id="104777"/>
    <lineage>
        <taxon>Eukaryota</taxon>
        <taxon>Metazoa</taxon>
        <taxon>Spiralia</taxon>
        <taxon>Gnathifera</taxon>
        <taxon>Rotifera</taxon>
        <taxon>Eurotatoria</taxon>
        <taxon>Monogononta</taxon>
        <taxon>Pseudotrocha</taxon>
        <taxon>Ploima</taxon>
        <taxon>Brachionidae</taxon>
        <taxon>Brachionus</taxon>
    </lineage>
</organism>
<gene>
    <name evidence="7" type="ORF">OXX778_LOCUS22591</name>
</gene>
<sequence length="254" mass="30399">MKEIFFNNLSDYFVNNLHERMCTNNCLLESKYEYEYLTNYDFDEFVFPRNFMTNHVKQSDYDLENIDLTLNNNIMDYISKLNKKYGKNISYYAFENVLFLNEHAFLNKKIVNLEKNETSIEYKFPPCNLVYKFDSRNDSEWVNAVRKIQPYVSGLNETIKKSEILNYKLNNLVGSLVNNRDGKSIYNTNFTESLNQHFAWTTTKNSIKVPIDFGYVSHFRDRDLVINKTFDLAQVYYDIEYYNFLYKLISNNLL</sequence>
<evidence type="ECO:0000256" key="4">
    <source>
        <dbReference type="ARBA" id="ARBA00022679"/>
    </source>
</evidence>
<dbReference type="AlphaFoldDB" id="A0A814RLC5"/>
<evidence type="ECO:0000256" key="1">
    <source>
        <dbReference type="ARBA" id="ARBA00004370"/>
    </source>
</evidence>
<dbReference type="GO" id="GO:0016757">
    <property type="term" value="F:glycosyltransferase activity"/>
    <property type="evidence" value="ECO:0007669"/>
    <property type="project" value="UniProtKB-UniRule"/>
</dbReference>
<keyword evidence="4 6" id="KW-0808">Transferase</keyword>
<protein>
    <recommendedName>
        <fullName evidence="6">Glycosyltransferase family 92 protein</fullName>
        <ecNumber evidence="6">2.4.1.-</ecNumber>
    </recommendedName>
</protein>
<keyword evidence="8" id="KW-1185">Reference proteome</keyword>
<evidence type="ECO:0000313" key="7">
    <source>
        <dbReference type="EMBL" id="CAF1133746.1"/>
    </source>
</evidence>